<dbReference type="Proteomes" id="UP000480684">
    <property type="component" value="Unassembled WGS sequence"/>
</dbReference>
<evidence type="ECO:0000256" key="2">
    <source>
        <dbReference type="SAM" id="Phobius"/>
    </source>
</evidence>
<keyword evidence="2" id="KW-0812">Transmembrane</keyword>
<evidence type="ECO:0000256" key="1">
    <source>
        <dbReference type="SAM" id="MobiDB-lite"/>
    </source>
</evidence>
<keyword evidence="2" id="KW-1133">Transmembrane helix</keyword>
<feature type="compositionally biased region" description="Polar residues" evidence="1">
    <location>
        <begin position="69"/>
        <end position="80"/>
    </location>
</feature>
<accession>A0A7C9UWW4</accession>
<organism evidence="3 4">
    <name type="scientific">Magnetospirillum aberrantis SpK</name>
    <dbReference type="NCBI Taxonomy" id="908842"/>
    <lineage>
        <taxon>Bacteria</taxon>
        <taxon>Pseudomonadati</taxon>
        <taxon>Pseudomonadota</taxon>
        <taxon>Alphaproteobacteria</taxon>
        <taxon>Rhodospirillales</taxon>
        <taxon>Rhodospirillaceae</taxon>
        <taxon>Magnetospirillum</taxon>
    </lineage>
</organism>
<evidence type="ECO:0000313" key="4">
    <source>
        <dbReference type="Proteomes" id="UP000480684"/>
    </source>
</evidence>
<dbReference type="EMBL" id="JAAIYP010000037">
    <property type="protein sequence ID" value="NFV80432.1"/>
    <property type="molecule type" value="Genomic_DNA"/>
</dbReference>
<dbReference type="AlphaFoldDB" id="A0A7C9UWW4"/>
<feature type="region of interest" description="Disordered" evidence="1">
    <location>
        <begin position="56"/>
        <end position="80"/>
    </location>
</feature>
<name>A0A7C9UWW4_9PROT</name>
<keyword evidence="2" id="KW-0472">Membrane</keyword>
<gene>
    <name evidence="3" type="ORF">G4223_09955</name>
</gene>
<proteinExistence type="predicted"/>
<sequence>MDDRDWTGTAAAVFALILTAGVWLWPSNETPRPVSQDRFAVLQGSEDMARWREEARRWDTGPQPDAIQLSATGDTAQTVR</sequence>
<comment type="caution">
    <text evidence="3">The sequence shown here is derived from an EMBL/GenBank/DDBJ whole genome shotgun (WGS) entry which is preliminary data.</text>
</comment>
<dbReference type="RefSeq" id="WP_163678694.1">
    <property type="nucleotide sequence ID" value="NZ_JAAIYP010000037.1"/>
</dbReference>
<protein>
    <submittedName>
        <fullName evidence="3">Uncharacterized protein</fullName>
    </submittedName>
</protein>
<feature type="transmembrane region" description="Helical" evidence="2">
    <location>
        <begin position="6"/>
        <end position="25"/>
    </location>
</feature>
<evidence type="ECO:0000313" key="3">
    <source>
        <dbReference type="EMBL" id="NFV80432.1"/>
    </source>
</evidence>
<reference evidence="3 4" key="1">
    <citation type="submission" date="2020-02" db="EMBL/GenBank/DDBJ databases">
        <authorList>
            <person name="Dziuba M."/>
            <person name="Kuznetsov B."/>
            <person name="Mardanov A."/>
            <person name="Ravin N."/>
            <person name="Grouzdev D."/>
        </authorList>
    </citation>
    <scope>NUCLEOTIDE SEQUENCE [LARGE SCALE GENOMIC DNA]</scope>
    <source>
        <strain evidence="3 4">SpK</strain>
    </source>
</reference>
<keyword evidence="4" id="KW-1185">Reference proteome</keyword>